<sequence length="121" mass="13065">MLVITTKEELEKAVKNKEPEFIVKGELAEQIKKSKKVKNLGKFSLLALSASIAAIPFTGGSSAAVGVATLSATTGLSIAALTAIICLGLTLLINLHKEYDLEYEYDLIKFTLKIKLTKPKN</sequence>
<feature type="transmembrane region" description="Helical" evidence="1">
    <location>
        <begin position="43"/>
        <end position="70"/>
    </location>
</feature>
<feature type="transmembrane region" description="Helical" evidence="1">
    <location>
        <begin position="76"/>
        <end position="95"/>
    </location>
</feature>
<keyword evidence="1" id="KW-0812">Transmembrane</keyword>
<dbReference type="AlphaFoldDB" id="A0A9X4SMF9"/>
<evidence type="ECO:0000313" key="3">
    <source>
        <dbReference type="Proteomes" id="UP001155500"/>
    </source>
</evidence>
<evidence type="ECO:0000313" key="2">
    <source>
        <dbReference type="EMBL" id="MDG6896068.1"/>
    </source>
</evidence>
<proteinExistence type="predicted"/>
<name>A0A9X4SMF9_9PAST</name>
<dbReference type="RefSeq" id="WP_279573427.1">
    <property type="nucleotide sequence ID" value="NZ_LWID01000001.1"/>
</dbReference>
<keyword evidence="1" id="KW-1133">Transmembrane helix</keyword>
<accession>A0A9X4SMF9</accession>
<evidence type="ECO:0000256" key="1">
    <source>
        <dbReference type="SAM" id="Phobius"/>
    </source>
</evidence>
<gene>
    <name evidence="2" type="ORF">A6A20_10660</name>
</gene>
<keyword evidence="3" id="KW-1185">Reference proteome</keyword>
<dbReference type="EMBL" id="LWID01000001">
    <property type="protein sequence ID" value="MDG6896068.1"/>
    <property type="molecule type" value="Genomic_DNA"/>
</dbReference>
<comment type="caution">
    <text evidence="2">The sequence shown here is derived from an EMBL/GenBank/DDBJ whole genome shotgun (WGS) entry which is preliminary data.</text>
</comment>
<reference evidence="2" key="1">
    <citation type="submission" date="2016-03" db="EMBL/GenBank/DDBJ databases">
        <title>Co-evolution between Pasteurellaceae and their hosts.</title>
        <authorList>
            <person name="Hansen M.J."/>
            <person name="Bojesen A.M."/>
            <person name="Planet P."/>
        </authorList>
    </citation>
    <scope>NUCLEOTIDE SEQUENCE</scope>
    <source>
        <strain evidence="2">146/S8/89</strain>
    </source>
</reference>
<protein>
    <submittedName>
        <fullName evidence="2">Uncharacterized protein</fullName>
    </submittedName>
</protein>
<dbReference type="Proteomes" id="UP001155500">
    <property type="component" value="Unassembled WGS sequence"/>
</dbReference>
<keyword evidence="1" id="KW-0472">Membrane</keyword>
<organism evidence="2 3">
    <name type="scientific">Volucribacter amazonae</name>
    <dbReference type="NCBI Taxonomy" id="256731"/>
    <lineage>
        <taxon>Bacteria</taxon>
        <taxon>Pseudomonadati</taxon>
        <taxon>Pseudomonadota</taxon>
        <taxon>Gammaproteobacteria</taxon>
        <taxon>Pasteurellales</taxon>
        <taxon>Pasteurellaceae</taxon>
        <taxon>Volucribacter</taxon>
    </lineage>
</organism>